<evidence type="ECO:0000313" key="12">
    <source>
        <dbReference type="EMBL" id="KAF8483819.1"/>
    </source>
</evidence>
<dbReference type="EMBL" id="WHVB01000004">
    <property type="protein sequence ID" value="KAF8483819.1"/>
    <property type="molecule type" value="Genomic_DNA"/>
</dbReference>
<dbReference type="CDD" id="cd11061">
    <property type="entry name" value="CYP67-like"/>
    <property type="match status" value="1"/>
</dbReference>
<comment type="pathway">
    <text evidence="2">Secondary metabolite biosynthesis.</text>
</comment>
<evidence type="ECO:0000256" key="3">
    <source>
        <dbReference type="ARBA" id="ARBA00010617"/>
    </source>
</evidence>
<dbReference type="InterPro" id="IPR002401">
    <property type="entry name" value="Cyt_P450_E_grp-I"/>
</dbReference>
<evidence type="ECO:0000256" key="1">
    <source>
        <dbReference type="ARBA" id="ARBA00001971"/>
    </source>
</evidence>
<keyword evidence="5 9" id="KW-0479">Metal-binding</keyword>
<keyword evidence="11" id="KW-0812">Transmembrane</keyword>
<dbReference type="PANTHER" id="PTHR24305:SF29">
    <property type="entry name" value="BENZOATE-PARA-HYDROXYLASE"/>
    <property type="match status" value="1"/>
</dbReference>
<dbReference type="PRINTS" id="PR00463">
    <property type="entry name" value="EP450I"/>
</dbReference>
<dbReference type="Proteomes" id="UP000759537">
    <property type="component" value="Unassembled WGS sequence"/>
</dbReference>
<comment type="cofactor">
    <cofactor evidence="1 9">
        <name>heme</name>
        <dbReference type="ChEBI" id="CHEBI:30413"/>
    </cofactor>
</comment>
<dbReference type="GO" id="GO:0016705">
    <property type="term" value="F:oxidoreductase activity, acting on paired donors, with incorporation or reduction of molecular oxygen"/>
    <property type="evidence" value="ECO:0007669"/>
    <property type="project" value="InterPro"/>
</dbReference>
<gene>
    <name evidence="12" type="ORF">DFH94DRAFT_724460</name>
</gene>
<name>A0A9P5N189_9AGAM</name>
<keyword evidence="4 9" id="KW-0349">Heme</keyword>
<keyword evidence="6 10" id="KW-0560">Oxidoreductase</keyword>
<evidence type="ECO:0000256" key="11">
    <source>
        <dbReference type="SAM" id="Phobius"/>
    </source>
</evidence>
<organism evidence="12 13">
    <name type="scientific">Russula ochroleuca</name>
    <dbReference type="NCBI Taxonomy" id="152965"/>
    <lineage>
        <taxon>Eukaryota</taxon>
        <taxon>Fungi</taxon>
        <taxon>Dikarya</taxon>
        <taxon>Basidiomycota</taxon>
        <taxon>Agaricomycotina</taxon>
        <taxon>Agaricomycetes</taxon>
        <taxon>Russulales</taxon>
        <taxon>Russulaceae</taxon>
        <taxon>Russula</taxon>
    </lineage>
</organism>
<evidence type="ECO:0000256" key="2">
    <source>
        <dbReference type="ARBA" id="ARBA00005179"/>
    </source>
</evidence>
<sequence length="540" mass="60145">MAIAQLLFPLSHLALILSLVPALLTLVHFLIWLIDPHGLRSFPGPWLARFSDLWLGRVAQQGHRSEVVHEMHKKYGTFVRIAPNHLSISDPAALQIVYAHGSGSLKSNFYDAFVSITRGLFNTRDRVAHTRKRKIISHIFSQKNVLEFEPYVKDYVRSFIHQWDRLCAGGAKGLQGDDGEGGWRGRDGRTWLDCLPWFNYLAFDIIGDLAFGSPFGMIAAAKDSAPVAKSHAQGISVYGQDSGKCETVSIPAIQILNDRGEYSASMGVLPPWLRPVVKRYIPWYSRGSDAVKNLAGLAVAAVAKRLASPAYRSDLLSKLQEGKDEDGNPMGRAELTAEALTQLIAGSDTTSNSSCAITYYVAANPNVQRKLQQELDGALQDEDDIASSFEAVKNLPYLNAVINEALRMHSTSGIGLPRLIPEGGMTIQDHFFKEGTVLSVPSYTIHRDREVWGEDAADYRPERWFERDQDTIQRVFNPFSYGPRACVGRNLAILELLIIVSSIFRRYEVVLEHPEEPLATSEGFLRKPLRCAVGIRRRST</sequence>
<evidence type="ECO:0000256" key="4">
    <source>
        <dbReference type="ARBA" id="ARBA00022617"/>
    </source>
</evidence>
<dbReference type="AlphaFoldDB" id="A0A9P5N189"/>
<dbReference type="InterPro" id="IPR017972">
    <property type="entry name" value="Cyt_P450_CS"/>
</dbReference>
<dbReference type="PRINTS" id="PR00385">
    <property type="entry name" value="P450"/>
</dbReference>
<dbReference type="Gene3D" id="1.10.630.10">
    <property type="entry name" value="Cytochrome P450"/>
    <property type="match status" value="1"/>
</dbReference>
<dbReference type="PANTHER" id="PTHR24305">
    <property type="entry name" value="CYTOCHROME P450"/>
    <property type="match status" value="1"/>
</dbReference>
<dbReference type="PROSITE" id="PS00086">
    <property type="entry name" value="CYTOCHROME_P450"/>
    <property type="match status" value="1"/>
</dbReference>
<dbReference type="OrthoDB" id="1470350at2759"/>
<dbReference type="InterPro" id="IPR050121">
    <property type="entry name" value="Cytochrome_P450_monoxygenase"/>
</dbReference>
<keyword evidence="11" id="KW-1133">Transmembrane helix</keyword>
<feature type="binding site" description="axial binding residue" evidence="9">
    <location>
        <position position="486"/>
    </location>
    <ligand>
        <name>heme</name>
        <dbReference type="ChEBI" id="CHEBI:30413"/>
    </ligand>
    <ligandPart>
        <name>Fe</name>
        <dbReference type="ChEBI" id="CHEBI:18248"/>
    </ligandPart>
</feature>
<comment type="similarity">
    <text evidence="3 10">Belongs to the cytochrome P450 family.</text>
</comment>
<evidence type="ECO:0000256" key="5">
    <source>
        <dbReference type="ARBA" id="ARBA00022723"/>
    </source>
</evidence>
<keyword evidence="13" id="KW-1185">Reference proteome</keyword>
<reference evidence="12" key="1">
    <citation type="submission" date="2019-10" db="EMBL/GenBank/DDBJ databases">
        <authorList>
            <consortium name="DOE Joint Genome Institute"/>
            <person name="Kuo A."/>
            <person name="Miyauchi S."/>
            <person name="Kiss E."/>
            <person name="Drula E."/>
            <person name="Kohler A."/>
            <person name="Sanchez-Garcia M."/>
            <person name="Andreopoulos B."/>
            <person name="Barry K.W."/>
            <person name="Bonito G."/>
            <person name="Buee M."/>
            <person name="Carver A."/>
            <person name="Chen C."/>
            <person name="Cichocki N."/>
            <person name="Clum A."/>
            <person name="Culley D."/>
            <person name="Crous P.W."/>
            <person name="Fauchery L."/>
            <person name="Girlanda M."/>
            <person name="Hayes R."/>
            <person name="Keri Z."/>
            <person name="LaButti K."/>
            <person name="Lipzen A."/>
            <person name="Lombard V."/>
            <person name="Magnuson J."/>
            <person name="Maillard F."/>
            <person name="Morin E."/>
            <person name="Murat C."/>
            <person name="Nolan M."/>
            <person name="Ohm R."/>
            <person name="Pangilinan J."/>
            <person name="Pereira M."/>
            <person name="Perotto S."/>
            <person name="Peter M."/>
            <person name="Riley R."/>
            <person name="Sitrit Y."/>
            <person name="Stielow B."/>
            <person name="Szollosi G."/>
            <person name="Zifcakova L."/>
            <person name="Stursova M."/>
            <person name="Spatafora J.W."/>
            <person name="Tedersoo L."/>
            <person name="Vaario L.-M."/>
            <person name="Yamada A."/>
            <person name="Yan M."/>
            <person name="Wang P."/>
            <person name="Xu J."/>
            <person name="Bruns T."/>
            <person name="Baldrian P."/>
            <person name="Vilgalys R."/>
            <person name="Henrissat B."/>
            <person name="Grigoriev I.V."/>
            <person name="Hibbett D."/>
            <person name="Nagy L.G."/>
            <person name="Martin F.M."/>
        </authorList>
    </citation>
    <scope>NUCLEOTIDE SEQUENCE</scope>
    <source>
        <strain evidence="12">Prilba</strain>
    </source>
</reference>
<dbReference type="Pfam" id="PF00067">
    <property type="entry name" value="p450"/>
    <property type="match status" value="1"/>
</dbReference>
<dbReference type="SUPFAM" id="SSF48264">
    <property type="entry name" value="Cytochrome P450"/>
    <property type="match status" value="1"/>
</dbReference>
<dbReference type="InterPro" id="IPR036396">
    <property type="entry name" value="Cyt_P450_sf"/>
</dbReference>
<feature type="transmembrane region" description="Helical" evidence="11">
    <location>
        <begin position="12"/>
        <end position="34"/>
    </location>
</feature>
<comment type="caution">
    <text evidence="12">The sequence shown here is derived from an EMBL/GenBank/DDBJ whole genome shotgun (WGS) entry which is preliminary data.</text>
</comment>
<dbReference type="GO" id="GO:0020037">
    <property type="term" value="F:heme binding"/>
    <property type="evidence" value="ECO:0007669"/>
    <property type="project" value="InterPro"/>
</dbReference>
<evidence type="ECO:0000313" key="13">
    <source>
        <dbReference type="Proteomes" id="UP000759537"/>
    </source>
</evidence>
<proteinExistence type="inferred from homology"/>
<dbReference type="InterPro" id="IPR001128">
    <property type="entry name" value="Cyt_P450"/>
</dbReference>
<keyword evidence="11" id="KW-0472">Membrane</keyword>
<evidence type="ECO:0000256" key="9">
    <source>
        <dbReference type="PIRSR" id="PIRSR602401-1"/>
    </source>
</evidence>
<dbReference type="GO" id="GO:0004497">
    <property type="term" value="F:monooxygenase activity"/>
    <property type="evidence" value="ECO:0007669"/>
    <property type="project" value="UniProtKB-KW"/>
</dbReference>
<evidence type="ECO:0000256" key="8">
    <source>
        <dbReference type="ARBA" id="ARBA00023033"/>
    </source>
</evidence>
<reference evidence="12" key="2">
    <citation type="journal article" date="2020" name="Nat. Commun.">
        <title>Large-scale genome sequencing of mycorrhizal fungi provides insights into the early evolution of symbiotic traits.</title>
        <authorList>
            <person name="Miyauchi S."/>
            <person name="Kiss E."/>
            <person name="Kuo A."/>
            <person name="Drula E."/>
            <person name="Kohler A."/>
            <person name="Sanchez-Garcia M."/>
            <person name="Morin E."/>
            <person name="Andreopoulos B."/>
            <person name="Barry K.W."/>
            <person name="Bonito G."/>
            <person name="Buee M."/>
            <person name="Carver A."/>
            <person name="Chen C."/>
            <person name="Cichocki N."/>
            <person name="Clum A."/>
            <person name="Culley D."/>
            <person name="Crous P.W."/>
            <person name="Fauchery L."/>
            <person name="Girlanda M."/>
            <person name="Hayes R.D."/>
            <person name="Keri Z."/>
            <person name="LaButti K."/>
            <person name="Lipzen A."/>
            <person name="Lombard V."/>
            <person name="Magnuson J."/>
            <person name="Maillard F."/>
            <person name="Murat C."/>
            <person name="Nolan M."/>
            <person name="Ohm R.A."/>
            <person name="Pangilinan J."/>
            <person name="Pereira M.F."/>
            <person name="Perotto S."/>
            <person name="Peter M."/>
            <person name="Pfister S."/>
            <person name="Riley R."/>
            <person name="Sitrit Y."/>
            <person name="Stielow J.B."/>
            <person name="Szollosi G."/>
            <person name="Zifcakova L."/>
            <person name="Stursova M."/>
            <person name="Spatafora J.W."/>
            <person name="Tedersoo L."/>
            <person name="Vaario L.M."/>
            <person name="Yamada A."/>
            <person name="Yan M."/>
            <person name="Wang P."/>
            <person name="Xu J."/>
            <person name="Bruns T."/>
            <person name="Baldrian P."/>
            <person name="Vilgalys R."/>
            <person name="Dunand C."/>
            <person name="Henrissat B."/>
            <person name="Grigoriev I.V."/>
            <person name="Hibbett D."/>
            <person name="Nagy L.G."/>
            <person name="Martin F.M."/>
        </authorList>
    </citation>
    <scope>NUCLEOTIDE SEQUENCE</scope>
    <source>
        <strain evidence="12">Prilba</strain>
    </source>
</reference>
<keyword evidence="7 9" id="KW-0408">Iron</keyword>
<keyword evidence="8 10" id="KW-0503">Monooxygenase</keyword>
<protein>
    <submittedName>
        <fullName evidence="12">Cytochrome P450 monooxygenase pc-bph</fullName>
    </submittedName>
</protein>
<evidence type="ECO:0000256" key="6">
    <source>
        <dbReference type="ARBA" id="ARBA00023002"/>
    </source>
</evidence>
<accession>A0A9P5N189</accession>
<dbReference type="GO" id="GO:0005506">
    <property type="term" value="F:iron ion binding"/>
    <property type="evidence" value="ECO:0007669"/>
    <property type="project" value="InterPro"/>
</dbReference>
<evidence type="ECO:0000256" key="7">
    <source>
        <dbReference type="ARBA" id="ARBA00023004"/>
    </source>
</evidence>
<evidence type="ECO:0000256" key="10">
    <source>
        <dbReference type="RuleBase" id="RU000461"/>
    </source>
</evidence>